<dbReference type="InterPro" id="IPR029058">
    <property type="entry name" value="AB_hydrolase_fold"/>
</dbReference>
<dbReference type="InterPro" id="IPR000639">
    <property type="entry name" value="Epox_hydrolase-like"/>
</dbReference>
<name>A0A1H6BSU8_9BACT</name>
<dbReference type="RefSeq" id="WP_103934809.1">
    <property type="nucleotide sequence ID" value="NZ_FNVA01000007.1"/>
</dbReference>
<dbReference type="PANTHER" id="PTHR43798">
    <property type="entry name" value="MONOACYLGLYCEROL LIPASE"/>
    <property type="match status" value="1"/>
</dbReference>
<dbReference type="PRINTS" id="PR00412">
    <property type="entry name" value="EPOXHYDRLASE"/>
</dbReference>
<organism evidence="2 3">
    <name type="scientific">Bryocella elongata</name>
    <dbReference type="NCBI Taxonomy" id="863522"/>
    <lineage>
        <taxon>Bacteria</taxon>
        <taxon>Pseudomonadati</taxon>
        <taxon>Acidobacteriota</taxon>
        <taxon>Terriglobia</taxon>
        <taxon>Terriglobales</taxon>
        <taxon>Acidobacteriaceae</taxon>
        <taxon>Bryocella</taxon>
    </lineage>
</organism>
<dbReference type="EMBL" id="FNVA01000007">
    <property type="protein sequence ID" value="SEG63515.1"/>
    <property type="molecule type" value="Genomic_DNA"/>
</dbReference>
<evidence type="ECO:0000313" key="2">
    <source>
        <dbReference type="EMBL" id="SEG63515.1"/>
    </source>
</evidence>
<reference evidence="2 3" key="1">
    <citation type="submission" date="2016-10" db="EMBL/GenBank/DDBJ databases">
        <authorList>
            <person name="de Groot N.N."/>
        </authorList>
    </citation>
    <scope>NUCLEOTIDE SEQUENCE [LARGE SCALE GENOMIC DNA]</scope>
    <source>
        <strain evidence="2 3">DSM 22489</strain>
    </source>
</reference>
<dbReference type="GO" id="GO:0016020">
    <property type="term" value="C:membrane"/>
    <property type="evidence" value="ECO:0007669"/>
    <property type="project" value="TreeGrafter"/>
</dbReference>
<dbReference type="PANTHER" id="PTHR43798:SF24">
    <property type="entry name" value="CIS-3-ALKYL-4-ALKYLOXETAN-2-ONE DECARBOXYLASE"/>
    <property type="match status" value="1"/>
</dbReference>
<dbReference type="GO" id="GO:0003824">
    <property type="term" value="F:catalytic activity"/>
    <property type="evidence" value="ECO:0007669"/>
    <property type="project" value="InterPro"/>
</dbReference>
<evidence type="ECO:0000313" key="3">
    <source>
        <dbReference type="Proteomes" id="UP000236728"/>
    </source>
</evidence>
<dbReference type="SUPFAM" id="SSF53474">
    <property type="entry name" value="alpha/beta-Hydrolases"/>
    <property type="match status" value="1"/>
</dbReference>
<sequence length="287" mass="31905">MEYQEHRINQGQGNLLVRDYPGAGPAYVALHGFPDNLHIFDEWAPLVAKEGRRVVTFDFLGFGGSDKSPQYTYSFEQQLRDLEAVVEDLNLDQAIPVAHDAGGPTAINFALKHPDRTASVCLFNCFYGSAPSLKLPEFIELFATTSLAAMTRAMVSDPKEFAWILNFQRGQFKTDLSELQAKHYEEFLAPIIDQNFRQTPSAGFAFAKLTGELFDEVDRNDAHLPALKHLDIPFQLVWGEKDPYLNVGVAQDLVAKLANATLVTLPAGHWPQVDAPEDVVRAMLAAD</sequence>
<accession>A0A1H6BSU8</accession>
<dbReference type="InterPro" id="IPR000073">
    <property type="entry name" value="AB_hydrolase_1"/>
</dbReference>
<dbReference type="Pfam" id="PF00561">
    <property type="entry name" value="Abhydrolase_1"/>
    <property type="match status" value="1"/>
</dbReference>
<gene>
    <name evidence="2" type="ORF">SAMN05421819_3984</name>
</gene>
<protein>
    <submittedName>
        <fullName evidence="2">Pimeloyl-ACP methyl ester carboxylesterase</fullName>
    </submittedName>
</protein>
<feature type="domain" description="AB hydrolase-1" evidence="1">
    <location>
        <begin position="29"/>
        <end position="276"/>
    </location>
</feature>
<dbReference type="Gene3D" id="3.40.50.1820">
    <property type="entry name" value="alpha/beta hydrolase"/>
    <property type="match status" value="1"/>
</dbReference>
<dbReference type="PRINTS" id="PR00111">
    <property type="entry name" value="ABHYDROLASE"/>
</dbReference>
<evidence type="ECO:0000259" key="1">
    <source>
        <dbReference type="Pfam" id="PF00561"/>
    </source>
</evidence>
<dbReference type="InterPro" id="IPR050266">
    <property type="entry name" value="AB_hydrolase_sf"/>
</dbReference>
<dbReference type="AlphaFoldDB" id="A0A1H6BSU8"/>
<keyword evidence="3" id="KW-1185">Reference proteome</keyword>
<proteinExistence type="predicted"/>
<dbReference type="Proteomes" id="UP000236728">
    <property type="component" value="Unassembled WGS sequence"/>
</dbReference>
<dbReference type="OrthoDB" id="9797695at2"/>